<accession>A0AA85K6Y2</accession>
<evidence type="ECO:0000313" key="3">
    <source>
        <dbReference type="Proteomes" id="UP000050795"/>
    </source>
</evidence>
<feature type="compositionally biased region" description="Low complexity" evidence="1">
    <location>
        <begin position="588"/>
        <end position="600"/>
    </location>
</feature>
<dbReference type="AlphaFoldDB" id="A0AA85K6Y2"/>
<protein>
    <recommendedName>
        <fullName evidence="5">Vezatin</fullName>
    </recommendedName>
</protein>
<feature type="region of interest" description="Disordered" evidence="1">
    <location>
        <begin position="538"/>
        <end position="608"/>
    </location>
</feature>
<feature type="compositionally biased region" description="Polar residues" evidence="1">
    <location>
        <begin position="542"/>
        <end position="554"/>
    </location>
</feature>
<name>A0AA85K6Y2_TRIRE</name>
<feature type="transmembrane region" description="Helical" evidence="2">
    <location>
        <begin position="113"/>
        <end position="145"/>
    </location>
</feature>
<organism evidence="3 4">
    <name type="scientific">Trichobilharzia regenti</name>
    <name type="common">Nasal bird schistosome</name>
    <dbReference type="NCBI Taxonomy" id="157069"/>
    <lineage>
        <taxon>Eukaryota</taxon>
        <taxon>Metazoa</taxon>
        <taxon>Spiralia</taxon>
        <taxon>Lophotrochozoa</taxon>
        <taxon>Platyhelminthes</taxon>
        <taxon>Trematoda</taxon>
        <taxon>Digenea</taxon>
        <taxon>Strigeidida</taxon>
        <taxon>Schistosomatoidea</taxon>
        <taxon>Schistosomatidae</taxon>
        <taxon>Trichobilharzia</taxon>
    </lineage>
</organism>
<evidence type="ECO:0000313" key="4">
    <source>
        <dbReference type="WBParaSite" id="TREG1_66490.1"/>
    </source>
</evidence>
<evidence type="ECO:0008006" key="5">
    <source>
        <dbReference type="Google" id="ProtNLM"/>
    </source>
</evidence>
<reference evidence="4" key="2">
    <citation type="submission" date="2023-11" db="UniProtKB">
        <authorList>
            <consortium name="WormBaseParasite"/>
        </authorList>
    </citation>
    <scope>IDENTIFICATION</scope>
</reference>
<keyword evidence="2" id="KW-0812">Transmembrane</keyword>
<reference evidence="3" key="1">
    <citation type="submission" date="2022-06" db="EMBL/GenBank/DDBJ databases">
        <authorList>
            <person name="Berger JAMES D."/>
            <person name="Berger JAMES D."/>
        </authorList>
    </citation>
    <scope>NUCLEOTIDE SEQUENCE [LARGE SCALE GENOMIC DNA]</scope>
</reference>
<dbReference type="Proteomes" id="UP000050795">
    <property type="component" value="Unassembled WGS sequence"/>
</dbReference>
<keyword evidence="2" id="KW-1133">Transmembrane helix</keyword>
<sequence length="712" mass="82258">MDEEEICLPQNHPLQQYLEDIGISDTVSPEVSKKPNGLLSTSWLSSPLPLFLEWIKYLNFSFPLQFNSPFTRLLCFRNINLIWNSNLMTTENKLPIEYIYSTRVEEQTDVKKWIFIVFPILAGLIFHYSAYLTIIFALIVLYLLLPDIFLIMSKHYLAAILKQMEYFIQGYRVIVLFLQDLNTRRYFGPKIVDKETFKLFPIIYHQTHIFMLTYILELINFCIKLDRLVEDNIIDGCLEIPFSELVQLKMEIEDKSKDSNIENLKMFGELSKILTSDFLIRLSLSLSKLTLNVPYMFRLDILLWKWNRFLAGITNQFNKINKLHTMIMNGKLVNINKGFENTCSSTDNENKNSHSPEARITYELLLHLLVSVEHANNLKSYVEQNSEISLVSDEQFSKLVNLVRCQLNASMIFLNELDHIHTTESNDMVSNMNLETTDGEFSYCQNKNPSRRNVLKAEDPIAEDDVLEDIAVGDISDNVSDTECKTNEDIDPIKNPSSLMHISVLKELKNVILHRRIIMQEREECALRRRLLHTDYRENKKQSVPVNSTNPTAESESKVQPPLKNSPDMDLNSFPNDDKKLSEFFPTSLNSSSNSISQNSKPTQPIRRDLKSSVLKRNIIFNKILSPKDENYQSQNYANLMPLTNIFQPENSSNHMQHCNDNIKSLQRSPLANALFAQRKLLGLADEDCFTGIASGEMFEEITQVVIPNKDS</sequence>
<keyword evidence="2" id="KW-0472">Membrane</keyword>
<proteinExistence type="predicted"/>
<evidence type="ECO:0000256" key="1">
    <source>
        <dbReference type="SAM" id="MobiDB-lite"/>
    </source>
</evidence>
<evidence type="ECO:0000256" key="2">
    <source>
        <dbReference type="SAM" id="Phobius"/>
    </source>
</evidence>
<dbReference type="WBParaSite" id="TREG1_66490.1">
    <property type="protein sequence ID" value="TREG1_66490.1"/>
    <property type="gene ID" value="TREG1_66490"/>
</dbReference>
<keyword evidence="3" id="KW-1185">Reference proteome</keyword>